<dbReference type="AlphaFoldDB" id="A0A9E7FEJ4"/>
<dbReference type="Gene3D" id="4.10.1000.10">
    <property type="entry name" value="Zinc finger, CCCH-type"/>
    <property type="match status" value="1"/>
</dbReference>
<dbReference type="GO" id="GO:0008270">
    <property type="term" value="F:zinc ion binding"/>
    <property type="evidence" value="ECO:0007669"/>
    <property type="project" value="UniProtKB-KW"/>
</dbReference>
<dbReference type="GO" id="GO:0003729">
    <property type="term" value="F:mRNA binding"/>
    <property type="evidence" value="ECO:0007669"/>
    <property type="project" value="TreeGrafter"/>
</dbReference>
<organism evidence="4 5">
    <name type="scientific">Musa troglodytarum</name>
    <name type="common">fe'i banana</name>
    <dbReference type="NCBI Taxonomy" id="320322"/>
    <lineage>
        <taxon>Eukaryota</taxon>
        <taxon>Viridiplantae</taxon>
        <taxon>Streptophyta</taxon>
        <taxon>Embryophyta</taxon>
        <taxon>Tracheophyta</taxon>
        <taxon>Spermatophyta</taxon>
        <taxon>Magnoliopsida</taxon>
        <taxon>Liliopsida</taxon>
        <taxon>Zingiberales</taxon>
        <taxon>Musaceae</taxon>
        <taxon>Musa</taxon>
    </lineage>
</organism>
<dbReference type="PANTHER" id="PTHR15725">
    <property type="entry name" value="ZN-FINGER, C-X8-C-X5-C-X3-H TYPE-CONTAINING"/>
    <property type="match status" value="1"/>
</dbReference>
<dbReference type="InterPro" id="IPR000571">
    <property type="entry name" value="Znf_CCCH"/>
</dbReference>
<keyword evidence="1" id="KW-0863">Zinc-finger</keyword>
<evidence type="ECO:0000313" key="5">
    <source>
        <dbReference type="Proteomes" id="UP001055439"/>
    </source>
</evidence>
<evidence type="ECO:0000313" key="4">
    <source>
        <dbReference type="EMBL" id="URD94494.1"/>
    </source>
</evidence>
<keyword evidence="1" id="KW-0862">Zinc</keyword>
<dbReference type="InterPro" id="IPR041686">
    <property type="entry name" value="Znf-CCCH_3"/>
</dbReference>
<dbReference type="OrthoDB" id="5395350at2759"/>
<evidence type="ECO:0000256" key="2">
    <source>
        <dbReference type="SAM" id="MobiDB-lite"/>
    </source>
</evidence>
<dbReference type="Pfam" id="PF15663">
    <property type="entry name" value="zf-CCCH_3"/>
    <property type="match status" value="1"/>
</dbReference>
<dbReference type="PROSITE" id="PS50103">
    <property type="entry name" value="ZF_C3H1"/>
    <property type="match status" value="1"/>
</dbReference>
<accession>A0A9E7FEJ4</accession>
<keyword evidence="1" id="KW-0479">Metal-binding</keyword>
<proteinExistence type="predicted"/>
<feature type="domain" description="C3H1-type" evidence="3">
    <location>
        <begin position="35"/>
        <end position="64"/>
    </location>
</feature>
<dbReference type="EMBL" id="CP097506">
    <property type="protein sequence ID" value="URD94494.1"/>
    <property type="molecule type" value="Genomic_DNA"/>
</dbReference>
<dbReference type="PANTHER" id="PTHR15725:SF14">
    <property type="entry name" value="ZINC FINGER CCCH DOMAIN-CONTAINING PROTEIN 11A"/>
    <property type="match status" value="1"/>
</dbReference>
<keyword evidence="5" id="KW-1185">Reference proteome</keyword>
<evidence type="ECO:0000256" key="1">
    <source>
        <dbReference type="PROSITE-ProRule" id="PRU00723"/>
    </source>
</evidence>
<evidence type="ECO:0000259" key="3">
    <source>
        <dbReference type="PROSITE" id="PS50103"/>
    </source>
</evidence>
<feature type="zinc finger region" description="C3H1-type" evidence="1">
    <location>
        <begin position="35"/>
        <end position="64"/>
    </location>
</feature>
<sequence>MVRRPISRFGQSRGAMSSGGGRIPSHPLATNAGAFKQKVDCSYFIASPITCTKGSKCEYRHCEGARFNPKDCSYWLKGNCLNPSHLNRRLKSQASAC</sequence>
<dbReference type="Proteomes" id="UP001055439">
    <property type="component" value="Chromosome 4"/>
</dbReference>
<reference evidence="4" key="1">
    <citation type="submission" date="2022-05" db="EMBL/GenBank/DDBJ databases">
        <title>The Musa troglodytarum L. genome provides insights into the mechanism of non-climacteric behaviour and enrichment of carotenoids.</title>
        <authorList>
            <person name="Wang J."/>
        </authorList>
    </citation>
    <scope>NUCLEOTIDE SEQUENCE</scope>
    <source>
        <tissue evidence="4">Leaf</tissue>
    </source>
</reference>
<feature type="region of interest" description="Disordered" evidence="2">
    <location>
        <begin position="1"/>
        <end position="24"/>
    </location>
</feature>
<gene>
    <name evidence="4" type="ORF">MUK42_30487</name>
</gene>
<name>A0A9E7FEJ4_9LILI</name>
<protein>
    <recommendedName>
        <fullName evidence="3">C3H1-type domain-containing protein</fullName>
    </recommendedName>
</protein>